<keyword evidence="3 6" id="KW-0489">Methyltransferase</keyword>
<accession>A0A7V4N4P9</accession>
<evidence type="ECO:0000256" key="3">
    <source>
        <dbReference type="ARBA" id="ARBA00022603"/>
    </source>
</evidence>
<reference evidence="7" key="1">
    <citation type="journal article" date="2020" name="mSystems">
        <title>Genome- and Community-Level Interaction Insights into Carbon Utilization and Element Cycling Functions of Hydrothermarchaeota in Hydrothermal Sediment.</title>
        <authorList>
            <person name="Zhou Z."/>
            <person name="Liu Y."/>
            <person name="Xu W."/>
            <person name="Pan J."/>
            <person name="Luo Z.H."/>
            <person name="Li M."/>
        </authorList>
    </citation>
    <scope>NUCLEOTIDE SEQUENCE [LARGE SCALE GENOMIC DNA]</scope>
    <source>
        <strain evidence="7">SpSt-711</strain>
    </source>
</reference>
<dbReference type="PIRSF" id="PIRSF000401">
    <property type="entry name" value="RPL11_MTase"/>
    <property type="match status" value="1"/>
</dbReference>
<comment type="catalytic activity">
    <reaction evidence="6">
        <text>L-lysyl-[protein] + 3 S-adenosyl-L-methionine = N(6),N(6),N(6)-trimethyl-L-lysyl-[protein] + 3 S-adenosyl-L-homocysteine + 3 H(+)</text>
        <dbReference type="Rhea" id="RHEA:54192"/>
        <dbReference type="Rhea" id="RHEA-COMP:9752"/>
        <dbReference type="Rhea" id="RHEA-COMP:13826"/>
        <dbReference type="ChEBI" id="CHEBI:15378"/>
        <dbReference type="ChEBI" id="CHEBI:29969"/>
        <dbReference type="ChEBI" id="CHEBI:57856"/>
        <dbReference type="ChEBI" id="CHEBI:59789"/>
        <dbReference type="ChEBI" id="CHEBI:61961"/>
    </reaction>
</comment>
<dbReference type="SUPFAM" id="SSF53335">
    <property type="entry name" value="S-adenosyl-L-methionine-dependent methyltransferases"/>
    <property type="match status" value="1"/>
</dbReference>
<dbReference type="Pfam" id="PF06325">
    <property type="entry name" value="PrmA"/>
    <property type="match status" value="1"/>
</dbReference>
<dbReference type="InterPro" id="IPR004498">
    <property type="entry name" value="Ribosomal_PrmA_MeTrfase"/>
</dbReference>
<keyword evidence="7" id="KW-0689">Ribosomal protein</keyword>
<dbReference type="EMBL" id="DTEI01000059">
    <property type="protein sequence ID" value="HGU15673.1"/>
    <property type="molecule type" value="Genomic_DNA"/>
</dbReference>
<feature type="binding site" evidence="6">
    <location>
        <position position="130"/>
    </location>
    <ligand>
        <name>S-adenosyl-L-methionine</name>
        <dbReference type="ChEBI" id="CHEBI:59789"/>
    </ligand>
</feature>
<dbReference type="GO" id="GO:0005840">
    <property type="term" value="C:ribosome"/>
    <property type="evidence" value="ECO:0007669"/>
    <property type="project" value="UniProtKB-KW"/>
</dbReference>
<evidence type="ECO:0000256" key="4">
    <source>
        <dbReference type="ARBA" id="ARBA00022679"/>
    </source>
</evidence>
<feature type="binding site" evidence="6">
    <location>
        <position position="155"/>
    </location>
    <ligand>
        <name>S-adenosyl-L-methionine</name>
        <dbReference type="ChEBI" id="CHEBI:59789"/>
    </ligand>
</feature>
<evidence type="ECO:0000256" key="6">
    <source>
        <dbReference type="HAMAP-Rule" id="MF_00735"/>
    </source>
</evidence>
<name>A0A7V4N4P9_9BACT</name>
<dbReference type="GO" id="GO:0008276">
    <property type="term" value="F:protein methyltransferase activity"/>
    <property type="evidence" value="ECO:0007669"/>
    <property type="project" value="UniProtKB-UniRule"/>
</dbReference>
<dbReference type="EC" id="2.1.1.-" evidence="6"/>
<keyword evidence="4 6" id="KW-0808">Transferase</keyword>
<dbReference type="GO" id="GO:0032259">
    <property type="term" value="P:methylation"/>
    <property type="evidence" value="ECO:0007669"/>
    <property type="project" value="UniProtKB-KW"/>
</dbReference>
<dbReference type="HAMAP" id="MF_00735">
    <property type="entry name" value="Methyltr_PrmA"/>
    <property type="match status" value="1"/>
</dbReference>
<keyword evidence="5 6" id="KW-0949">S-adenosyl-L-methionine</keyword>
<evidence type="ECO:0000313" key="7">
    <source>
        <dbReference type="EMBL" id="HGU15673.1"/>
    </source>
</evidence>
<dbReference type="GO" id="GO:0005737">
    <property type="term" value="C:cytoplasm"/>
    <property type="evidence" value="ECO:0007669"/>
    <property type="project" value="UniProtKB-SubCell"/>
</dbReference>
<dbReference type="PANTHER" id="PTHR43648:SF1">
    <property type="entry name" value="ELECTRON TRANSFER FLAVOPROTEIN BETA SUBUNIT LYSINE METHYLTRANSFERASE"/>
    <property type="match status" value="1"/>
</dbReference>
<comment type="function">
    <text evidence="6">Methylates ribosomal protein L11.</text>
</comment>
<keyword evidence="2 6" id="KW-0963">Cytoplasm</keyword>
<sequence length="283" mass="33074">MENKIYQVILKVPYIKKEKVEDFLYEHIPKGWETIEKKFKVYFIFYLKEESPELALLEEFLEKNLEIKLEYKLLKEENWEEIWKAHFKPLKIGKSLVIIPPWEKYKPSPYEAIVIIEAGQAFGTGHHPTTKMMLENIEIFKEKIKDSNLKIIDLGCGTGILSIACAKLFKNSTIFAVDIDDLAIEASKKNAILNKLEDKIIIQKEIPQEKFHLILANIGYREIKNLAKIIKNFSQIGSHVFLSGFLNIDAVNIINIYQNMGYSLIKHQKENEWSFLWLKLITN</sequence>
<comment type="similarity">
    <text evidence="1 6">Belongs to the methyltransferase superfamily. PrmA family.</text>
</comment>
<protein>
    <recommendedName>
        <fullName evidence="6">Ribosomal protein L11 methyltransferase</fullName>
        <shortName evidence="6">L11 Mtase</shortName>
        <ecNumber evidence="6">2.1.1.-</ecNumber>
    </recommendedName>
</protein>
<dbReference type="PANTHER" id="PTHR43648">
    <property type="entry name" value="ELECTRON TRANSFER FLAVOPROTEIN BETA SUBUNIT LYSINE METHYLTRANSFERASE"/>
    <property type="match status" value="1"/>
</dbReference>
<feature type="binding site" evidence="6">
    <location>
        <position position="217"/>
    </location>
    <ligand>
        <name>S-adenosyl-L-methionine</name>
        <dbReference type="ChEBI" id="CHEBI:59789"/>
    </ligand>
</feature>
<dbReference type="Gene3D" id="3.40.50.150">
    <property type="entry name" value="Vaccinia Virus protein VP39"/>
    <property type="match status" value="1"/>
</dbReference>
<evidence type="ECO:0000256" key="1">
    <source>
        <dbReference type="ARBA" id="ARBA00009741"/>
    </source>
</evidence>
<dbReference type="InterPro" id="IPR050078">
    <property type="entry name" value="Ribosomal_L11_MeTrfase_PrmA"/>
</dbReference>
<keyword evidence="7" id="KW-0687">Ribonucleoprotein</keyword>
<feature type="binding site" evidence="6">
    <location>
        <position position="178"/>
    </location>
    <ligand>
        <name>S-adenosyl-L-methionine</name>
        <dbReference type="ChEBI" id="CHEBI:59789"/>
    </ligand>
</feature>
<evidence type="ECO:0000256" key="2">
    <source>
        <dbReference type="ARBA" id="ARBA00022490"/>
    </source>
</evidence>
<comment type="subcellular location">
    <subcellularLocation>
        <location evidence="6">Cytoplasm</location>
    </subcellularLocation>
</comment>
<organism evidence="7">
    <name type="scientific">Thermodesulfobacterium geofontis</name>
    <dbReference type="NCBI Taxonomy" id="1295609"/>
    <lineage>
        <taxon>Bacteria</taxon>
        <taxon>Pseudomonadati</taxon>
        <taxon>Thermodesulfobacteriota</taxon>
        <taxon>Thermodesulfobacteria</taxon>
        <taxon>Thermodesulfobacteriales</taxon>
        <taxon>Thermodesulfobacteriaceae</taxon>
        <taxon>Thermodesulfobacterium</taxon>
    </lineage>
</organism>
<dbReference type="InterPro" id="IPR029063">
    <property type="entry name" value="SAM-dependent_MTases_sf"/>
</dbReference>
<dbReference type="AlphaFoldDB" id="A0A7V4N4P9"/>
<proteinExistence type="inferred from homology"/>
<gene>
    <name evidence="6" type="primary">prmA</name>
    <name evidence="7" type="ORF">ENU91_03330</name>
</gene>
<comment type="caution">
    <text evidence="7">The sequence shown here is derived from an EMBL/GenBank/DDBJ whole genome shotgun (WGS) entry which is preliminary data.</text>
</comment>
<evidence type="ECO:0000256" key="5">
    <source>
        <dbReference type="ARBA" id="ARBA00022691"/>
    </source>
</evidence>
<dbReference type="CDD" id="cd02440">
    <property type="entry name" value="AdoMet_MTases"/>
    <property type="match status" value="1"/>
</dbReference>